<evidence type="ECO:0008006" key="3">
    <source>
        <dbReference type="Google" id="ProtNLM"/>
    </source>
</evidence>
<gene>
    <name evidence="1" type="ORF">GJ744_006286</name>
</gene>
<organism evidence="1 2">
    <name type="scientific">Endocarpon pusillum</name>
    <dbReference type="NCBI Taxonomy" id="364733"/>
    <lineage>
        <taxon>Eukaryota</taxon>
        <taxon>Fungi</taxon>
        <taxon>Dikarya</taxon>
        <taxon>Ascomycota</taxon>
        <taxon>Pezizomycotina</taxon>
        <taxon>Eurotiomycetes</taxon>
        <taxon>Chaetothyriomycetidae</taxon>
        <taxon>Verrucariales</taxon>
        <taxon>Verrucariaceae</taxon>
        <taxon>Endocarpon</taxon>
    </lineage>
</organism>
<dbReference type="InterPro" id="IPR011990">
    <property type="entry name" value="TPR-like_helical_dom_sf"/>
</dbReference>
<evidence type="ECO:0000313" key="1">
    <source>
        <dbReference type="EMBL" id="KAF7502264.1"/>
    </source>
</evidence>
<comment type="caution">
    <text evidence="1">The sequence shown here is derived from an EMBL/GenBank/DDBJ whole genome shotgun (WGS) entry which is preliminary data.</text>
</comment>
<dbReference type="Pfam" id="PF13374">
    <property type="entry name" value="TPR_10"/>
    <property type="match status" value="1"/>
</dbReference>
<dbReference type="Gene3D" id="1.25.40.10">
    <property type="entry name" value="Tetratricopeptide repeat domain"/>
    <property type="match status" value="1"/>
</dbReference>
<evidence type="ECO:0000313" key="2">
    <source>
        <dbReference type="Proteomes" id="UP000606974"/>
    </source>
</evidence>
<protein>
    <recommendedName>
        <fullName evidence="3">MalT-like TPR region domain-containing protein</fullName>
    </recommendedName>
</protein>
<sequence length="90" mass="10033">MALGPKHTSTLFIVNNLGNFYANQGKLAEAEAMYSRVLQGYKMAIGPELLYSYIPALNTMFAFGDLFSRTDHKDMAKVIYIRALSGYTTV</sequence>
<name>A0A8H7A7A6_9EURO</name>
<dbReference type="Proteomes" id="UP000606974">
    <property type="component" value="Unassembled WGS sequence"/>
</dbReference>
<keyword evidence="2" id="KW-1185">Reference proteome</keyword>
<reference evidence="1" key="1">
    <citation type="submission" date="2020-02" db="EMBL/GenBank/DDBJ databases">
        <authorList>
            <person name="Palmer J.M."/>
        </authorList>
    </citation>
    <scope>NUCLEOTIDE SEQUENCE</scope>
    <source>
        <strain evidence="1">EPUS1.4</strain>
        <tissue evidence="1">Thallus</tissue>
    </source>
</reference>
<dbReference type="EMBL" id="JAACFV010000283">
    <property type="protein sequence ID" value="KAF7502264.1"/>
    <property type="molecule type" value="Genomic_DNA"/>
</dbReference>
<dbReference type="SUPFAM" id="SSF48452">
    <property type="entry name" value="TPR-like"/>
    <property type="match status" value="1"/>
</dbReference>
<proteinExistence type="predicted"/>
<dbReference type="OrthoDB" id="4121059at2759"/>
<accession>A0A8H7A7A6</accession>
<dbReference type="AlphaFoldDB" id="A0A8H7A7A6"/>